<keyword evidence="1" id="KW-0732">Signal</keyword>
<name>A0A3S4USM7_9ACTN</name>
<feature type="signal peptide" evidence="1">
    <location>
        <begin position="1"/>
        <end position="27"/>
    </location>
</feature>
<dbReference type="EMBL" id="LR134406">
    <property type="protein sequence ID" value="VEH68849.1"/>
    <property type="molecule type" value="Genomic_DNA"/>
</dbReference>
<accession>A0A3S4USM7</accession>
<keyword evidence="3" id="KW-1185">Reference proteome</keyword>
<evidence type="ECO:0000313" key="3">
    <source>
        <dbReference type="Proteomes" id="UP000273044"/>
    </source>
</evidence>
<evidence type="ECO:0000313" key="2">
    <source>
        <dbReference type="EMBL" id="VEH68849.1"/>
    </source>
</evidence>
<gene>
    <name evidence="2" type="ORF">NCTC12967_00110</name>
</gene>
<feature type="chain" id="PRO_5018788098" description="Lipoprotein" evidence="1">
    <location>
        <begin position="28"/>
        <end position="141"/>
    </location>
</feature>
<proteinExistence type="predicted"/>
<dbReference type="PROSITE" id="PS51257">
    <property type="entry name" value="PROKAR_LIPOPROTEIN"/>
    <property type="match status" value="1"/>
</dbReference>
<evidence type="ECO:0000256" key="1">
    <source>
        <dbReference type="SAM" id="SignalP"/>
    </source>
</evidence>
<organism evidence="2 3">
    <name type="scientific">Arachnia propionica</name>
    <dbReference type="NCBI Taxonomy" id="1750"/>
    <lineage>
        <taxon>Bacteria</taxon>
        <taxon>Bacillati</taxon>
        <taxon>Actinomycetota</taxon>
        <taxon>Actinomycetes</taxon>
        <taxon>Propionibacteriales</taxon>
        <taxon>Propionibacteriaceae</taxon>
        <taxon>Arachnia</taxon>
    </lineage>
</organism>
<sequence length="141" mass="15763">MHHRTTMTVTALVLCACLLLTGCSAHARQRDLIRKDPMASATWDGIEFLGSMESEDGGPKPPPTSMTRCFTTDLPLEETFDRMLTTAKQNGWGNEYANGPEVRFMSKNTSEGGMRIILSTTLIRCEQYPTANFTLTFTFSW</sequence>
<evidence type="ECO:0008006" key="4">
    <source>
        <dbReference type="Google" id="ProtNLM"/>
    </source>
</evidence>
<protein>
    <recommendedName>
        <fullName evidence="4">Lipoprotein</fullName>
    </recommendedName>
</protein>
<reference evidence="2 3" key="1">
    <citation type="submission" date="2018-12" db="EMBL/GenBank/DDBJ databases">
        <authorList>
            <consortium name="Pathogen Informatics"/>
        </authorList>
    </citation>
    <scope>NUCLEOTIDE SEQUENCE [LARGE SCALE GENOMIC DNA]</scope>
    <source>
        <strain evidence="2 3">NCTC12967</strain>
    </source>
</reference>
<dbReference type="AlphaFoldDB" id="A0A3S4USM7"/>
<dbReference type="Proteomes" id="UP000273044">
    <property type="component" value="Chromosome"/>
</dbReference>